<dbReference type="GO" id="GO:0003678">
    <property type="term" value="F:DNA helicase activity"/>
    <property type="evidence" value="ECO:0007669"/>
    <property type="project" value="InterPro"/>
</dbReference>
<protein>
    <submittedName>
        <fullName evidence="1">Uncharacterized protein</fullName>
    </submittedName>
</protein>
<comment type="caution">
    <text evidence="1">The sequence shown here is derived from an EMBL/GenBank/DDBJ whole genome shotgun (WGS) entry which is preliminary data.</text>
</comment>
<dbReference type="EMBL" id="PVNL01000097">
    <property type="protein sequence ID" value="PRQ05088.1"/>
    <property type="molecule type" value="Genomic_DNA"/>
</dbReference>
<evidence type="ECO:0000313" key="1">
    <source>
        <dbReference type="EMBL" id="PRQ05088.1"/>
    </source>
</evidence>
<organism evidence="1 2">
    <name type="scientific">Enhygromyxa salina</name>
    <dbReference type="NCBI Taxonomy" id="215803"/>
    <lineage>
        <taxon>Bacteria</taxon>
        <taxon>Pseudomonadati</taxon>
        <taxon>Myxococcota</taxon>
        <taxon>Polyangia</taxon>
        <taxon>Nannocystales</taxon>
        <taxon>Nannocystaceae</taxon>
        <taxon>Enhygromyxa</taxon>
    </lineage>
</organism>
<dbReference type="Gene3D" id="3.40.50.300">
    <property type="entry name" value="P-loop containing nucleotide triphosphate hydrolases"/>
    <property type="match status" value="2"/>
</dbReference>
<name>A0A2S9YJ03_9BACT</name>
<accession>A0A2S9YJ03</accession>
<evidence type="ECO:0000313" key="2">
    <source>
        <dbReference type="Proteomes" id="UP000238823"/>
    </source>
</evidence>
<dbReference type="SUPFAM" id="SSF52540">
    <property type="entry name" value="P-loop containing nucleoside triphosphate hydrolases"/>
    <property type="match status" value="1"/>
</dbReference>
<reference evidence="1 2" key="1">
    <citation type="submission" date="2018-03" db="EMBL/GenBank/DDBJ databases">
        <title>Draft Genome Sequences of the Obligatory Marine Myxobacteria Enhygromyxa salina SWB007.</title>
        <authorList>
            <person name="Poehlein A."/>
            <person name="Moghaddam J.A."/>
            <person name="Harms H."/>
            <person name="Alanjari M."/>
            <person name="Koenig G.M."/>
            <person name="Daniel R."/>
            <person name="Schaeberle T.F."/>
        </authorList>
    </citation>
    <scope>NUCLEOTIDE SEQUENCE [LARGE SCALE GENOMIC DNA]</scope>
    <source>
        <strain evidence="1 2">SWB007</strain>
    </source>
</reference>
<dbReference type="GO" id="GO:0005524">
    <property type="term" value="F:ATP binding"/>
    <property type="evidence" value="ECO:0007669"/>
    <property type="project" value="InterPro"/>
</dbReference>
<dbReference type="OrthoDB" id="5298826at2"/>
<proteinExistence type="predicted"/>
<dbReference type="Proteomes" id="UP000238823">
    <property type="component" value="Unassembled WGS sequence"/>
</dbReference>
<dbReference type="Pfam" id="PF13245">
    <property type="entry name" value="AAA_19"/>
    <property type="match status" value="1"/>
</dbReference>
<dbReference type="RefSeq" id="WP_106091638.1">
    <property type="nucleotide sequence ID" value="NZ_PVNL01000097.1"/>
</dbReference>
<sequence length="363" mass="40300">MRLPSWTEITGGPREVLETPLDQSLLVAGPPGSGKTALAIRRAHMVADTGQRVLMITFNRMLRRAIGLLEGTRALEVETMHAHVGRDFTRRTGALIPAPPNRGYDWIWGEALAMLDGHPEAGPSHDHLIVDEAQDLPSEFFRYARLHLAPVVSVFADENQAITRQSSTLQQIRRAGALPPAIMLVDNHRNTPEIVAVANHFHAGRLPTLRVRRPGGDRPRLVHHSDLGQTCAMIARWFTTTGGSIGVVVERNSTGWQLHRSLRARVDGRVDMYDSKHPNEGRIELFTPGITILNHRSIKGQEFDTLFVLELEQFLPCSAAVQRQIMYMICSRPRDYLFMVSVPSALSAAALAVLPGPDVLERV</sequence>
<gene>
    <name evidence="1" type="ORF">ENSA7_47170</name>
</gene>
<dbReference type="GO" id="GO:0003677">
    <property type="term" value="F:DNA binding"/>
    <property type="evidence" value="ECO:0007669"/>
    <property type="project" value="InterPro"/>
</dbReference>
<dbReference type="AlphaFoldDB" id="A0A2S9YJ03"/>
<dbReference type="PANTHER" id="PTHR11070">
    <property type="entry name" value="UVRD / RECB / PCRA DNA HELICASE FAMILY MEMBER"/>
    <property type="match status" value="1"/>
</dbReference>
<dbReference type="InterPro" id="IPR027417">
    <property type="entry name" value="P-loop_NTPase"/>
</dbReference>
<dbReference type="InterPro" id="IPR000212">
    <property type="entry name" value="DNA_helicase_UvrD/REP"/>
</dbReference>